<dbReference type="Proteomes" id="UP001283361">
    <property type="component" value="Unassembled WGS sequence"/>
</dbReference>
<proteinExistence type="predicted"/>
<protein>
    <submittedName>
        <fullName evidence="1">Uncharacterized protein</fullName>
    </submittedName>
</protein>
<dbReference type="EMBL" id="JAWDGP010002984">
    <property type="protein sequence ID" value="KAK3778232.1"/>
    <property type="molecule type" value="Genomic_DNA"/>
</dbReference>
<name>A0AAE1DPT8_9GAST</name>
<evidence type="ECO:0000313" key="1">
    <source>
        <dbReference type="EMBL" id="KAK3778232.1"/>
    </source>
</evidence>
<reference evidence="1" key="1">
    <citation type="journal article" date="2023" name="G3 (Bethesda)">
        <title>A reference genome for the long-term kleptoplast-retaining sea slug Elysia crispata morphotype clarki.</title>
        <authorList>
            <person name="Eastman K.E."/>
            <person name="Pendleton A.L."/>
            <person name="Shaikh M.A."/>
            <person name="Suttiyut T."/>
            <person name="Ogas R."/>
            <person name="Tomko P."/>
            <person name="Gavelis G."/>
            <person name="Widhalm J.R."/>
            <person name="Wisecaver J.H."/>
        </authorList>
    </citation>
    <scope>NUCLEOTIDE SEQUENCE</scope>
    <source>
        <strain evidence="1">ECLA1</strain>
    </source>
</reference>
<evidence type="ECO:0000313" key="2">
    <source>
        <dbReference type="Proteomes" id="UP001283361"/>
    </source>
</evidence>
<comment type="caution">
    <text evidence="1">The sequence shown here is derived from an EMBL/GenBank/DDBJ whole genome shotgun (WGS) entry which is preliminary data.</text>
</comment>
<sequence>MKKLAKSKTEIHAIDFYVAGLLVWISILHVCGPRLESSTVRVLPQAVPTGPLLRGDHLVHATPGAVVGSRGRVERNVSPWPHFLGELVTRDDMNLAADASFNMNLFHAKQSHRQTIRPD</sequence>
<keyword evidence="2" id="KW-1185">Reference proteome</keyword>
<gene>
    <name evidence="1" type="ORF">RRG08_060159</name>
</gene>
<dbReference type="AlphaFoldDB" id="A0AAE1DPT8"/>
<accession>A0AAE1DPT8</accession>
<organism evidence="1 2">
    <name type="scientific">Elysia crispata</name>
    <name type="common">lettuce slug</name>
    <dbReference type="NCBI Taxonomy" id="231223"/>
    <lineage>
        <taxon>Eukaryota</taxon>
        <taxon>Metazoa</taxon>
        <taxon>Spiralia</taxon>
        <taxon>Lophotrochozoa</taxon>
        <taxon>Mollusca</taxon>
        <taxon>Gastropoda</taxon>
        <taxon>Heterobranchia</taxon>
        <taxon>Euthyneura</taxon>
        <taxon>Panpulmonata</taxon>
        <taxon>Sacoglossa</taxon>
        <taxon>Placobranchoidea</taxon>
        <taxon>Plakobranchidae</taxon>
        <taxon>Elysia</taxon>
    </lineage>
</organism>